<dbReference type="RefSeq" id="WP_231444682.1">
    <property type="nucleotide sequence ID" value="NZ_JAJOMB010000011.1"/>
</dbReference>
<reference evidence="2" key="1">
    <citation type="submission" date="2021-11" db="EMBL/GenBank/DDBJ databases">
        <title>Streptomyces corallinus and Kineosporia corallina sp. nov., two new coral-derived marine actinobacteria.</title>
        <authorList>
            <person name="Buangrab K."/>
            <person name="Sutthacheep M."/>
            <person name="Yeemin T."/>
            <person name="Harunari E."/>
            <person name="Igarashi Y."/>
            <person name="Sripreechasak P."/>
            <person name="Kanchanasin P."/>
            <person name="Tanasupawat S."/>
            <person name="Phongsopitanun W."/>
        </authorList>
    </citation>
    <scope>NUCLEOTIDE SEQUENCE</scope>
    <source>
        <strain evidence="2">JCM 31032</strain>
    </source>
</reference>
<dbReference type="Pfam" id="PF00583">
    <property type="entry name" value="Acetyltransf_1"/>
    <property type="match status" value="1"/>
</dbReference>
<dbReference type="SUPFAM" id="SSF55729">
    <property type="entry name" value="Acyl-CoA N-acyltransferases (Nat)"/>
    <property type="match status" value="1"/>
</dbReference>
<sequence length="257" mass="28308">MNTAAVLAAFDEQLRRTGEGAGVENPEPGREPRVLSTVQPEWAAVTWSSLTEQDADEVIAAQVERMAGLKLDWEWKYYSYDTPADLPDRLRAAGFADEEPETLMVAALDELELSGPPEGVRIEQVTDAAGIDRMVYVHDLAFADGSHRVWGDALLRQLESAPEEVSAFVAMAGDEPISAGRINFHAGTDFASIWGGGTVPQWRRRGIFRAVVSHRARQAIDRGFRYLQVDAAPTSRPILARMGFHEIATTVPFIHHA</sequence>
<evidence type="ECO:0000313" key="3">
    <source>
        <dbReference type="Proteomes" id="UP001138997"/>
    </source>
</evidence>
<organism evidence="2 3">
    <name type="scientific">Kineosporia babensis</name>
    <dbReference type="NCBI Taxonomy" id="499548"/>
    <lineage>
        <taxon>Bacteria</taxon>
        <taxon>Bacillati</taxon>
        <taxon>Actinomycetota</taxon>
        <taxon>Actinomycetes</taxon>
        <taxon>Kineosporiales</taxon>
        <taxon>Kineosporiaceae</taxon>
        <taxon>Kineosporia</taxon>
    </lineage>
</organism>
<keyword evidence="3" id="KW-1185">Reference proteome</keyword>
<dbReference type="InterPro" id="IPR016181">
    <property type="entry name" value="Acyl_CoA_acyltransferase"/>
</dbReference>
<dbReference type="AlphaFoldDB" id="A0A9X1SV04"/>
<dbReference type="Gene3D" id="3.40.630.30">
    <property type="match status" value="1"/>
</dbReference>
<name>A0A9X1SV04_9ACTN</name>
<feature type="domain" description="N-acetyltransferase" evidence="1">
    <location>
        <begin position="120"/>
        <end position="257"/>
    </location>
</feature>
<dbReference type="EMBL" id="JAJOMB010000011">
    <property type="protein sequence ID" value="MCD5313467.1"/>
    <property type="molecule type" value="Genomic_DNA"/>
</dbReference>
<dbReference type="CDD" id="cd04301">
    <property type="entry name" value="NAT_SF"/>
    <property type="match status" value="1"/>
</dbReference>
<proteinExistence type="predicted"/>
<evidence type="ECO:0000259" key="1">
    <source>
        <dbReference type="PROSITE" id="PS51186"/>
    </source>
</evidence>
<dbReference type="Proteomes" id="UP001138997">
    <property type="component" value="Unassembled WGS sequence"/>
</dbReference>
<gene>
    <name evidence="2" type="ORF">LR394_21395</name>
</gene>
<dbReference type="InterPro" id="IPR000182">
    <property type="entry name" value="GNAT_dom"/>
</dbReference>
<evidence type="ECO:0000313" key="2">
    <source>
        <dbReference type="EMBL" id="MCD5313467.1"/>
    </source>
</evidence>
<dbReference type="GO" id="GO:0016747">
    <property type="term" value="F:acyltransferase activity, transferring groups other than amino-acyl groups"/>
    <property type="evidence" value="ECO:0007669"/>
    <property type="project" value="InterPro"/>
</dbReference>
<comment type="caution">
    <text evidence="2">The sequence shown here is derived from an EMBL/GenBank/DDBJ whole genome shotgun (WGS) entry which is preliminary data.</text>
</comment>
<protein>
    <submittedName>
        <fullName evidence="2">GNAT family N-acetyltransferase</fullName>
    </submittedName>
</protein>
<dbReference type="PROSITE" id="PS51186">
    <property type="entry name" value="GNAT"/>
    <property type="match status" value="1"/>
</dbReference>
<accession>A0A9X1SV04</accession>